<evidence type="ECO:0000256" key="2">
    <source>
        <dbReference type="PROSITE-ProRule" id="PRU00514"/>
    </source>
</evidence>
<dbReference type="EMBL" id="CP094929">
    <property type="protein sequence ID" value="UOM52608.1"/>
    <property type="molecule type" value="Genomic_DNA"/>
</dbReference>
<dbReference type="SUPFAM" id="SSF55298">
    <property type="entry name" value="YjgF-like"/>
    <property type="match status" value="1"/>
</dbReference>
<dbReference type="Proteomes" id="UP000829708">
    <property type="component" value="Chromosome"/>
</dbReference>
<dbReference type="EC" id="5.4.99.5" evidence="1 2"/>
<dbReference type="InterPro" id="IPR035959">
    <property type="entry name" value="RutC-like_sf"/>
</dbReference>
<dbReference type="PROSITE" id="PS51167">
    <property type="entry name" value="CHORISMATE_MUT_1"/>
    <property type="match status" value="1"/>
</dbReference>
<dbReference type="InterPro" id="IPR008243">
    <property type="entry name" value="Chorismate_mutase_AroH"/>
</dbReference>
<keyword evidence="2 3" id="KW-0413">Isomerase</keyword>
<dbReference type="Pfam" id="PF07736">
    <property type="entry name" value="CM_1"/>
    <property type="match status" value="1"/>
</dbReference>
<reference evidence="4" key="1">
    <citation type="journal article" date="2024" name="J Bioinform Genom">
        <title>Complete genome sequence of the type strain bacterium Sphaerochaeta associata GLS2t (VKM B-2742)t.</title>
        <authorList>
            <person name="Troshina O.Y."/>
            <person name="Tepeeva A.N."/>
            <person name="Arzamasceva V.O."/>
            <person name="Whitman W.B."/>
            <person name="Varghese N."/>
            <person name="Shapiro N."/>
            <person name="Woyke T."/>
            <person name="Kripides N.C."/>
            <person name="Vasilenko O.V."/>
        </authorList>
    </citation>
    <scope>NUCLEOTIDE SEQUENCE [LARGE SCALE GENOMIC DNA]</scope>
    <source>
        <strain evidence="4">GLS2T</strain>
    </source>
</reference>
<dbReference type="RefSeq" id="WP_244775062.1">
    <property type="nucleotide sequence ID" value="NZ_CP094929.1"/>
</dbReference>
<evidence type="ECO:0000313" key="3">
    <source>
        <dbReference type="EMBL" id="UOM52608.1"/>
    </source>
</evidence>
<accession>A0ABY4DEG1</accession>
<comment type="catalytic activity">
    <reaction evidence="2">
        <text>chorismate = prephenate</text>
        <dbReference type="Rhea" id="RHEA:13897"/>
        <dbReference type="ChEBI" id="CHEBI:29748"/>
        <dbReference type="ChEBI" id="CHEBI:29934"/>
        <dbReference type="EC" id="5.4.99.5"/>
    </reaction>
</comment>
<keyword evidence="2" id="KW-0057">Aromatic amino acid biosynthesis</keyword>
<dbReference type="PANTHER" id="PTHR21164:SF0">
    <property type="entry name" value="CHORISMATE MUTASE AROH"/>
    <property type="match status" value="1"/>
</dbReference>
<dbReference type="GO" id="GO:0004106">
    <property type="term" value="F:chorismate mutase activity"/>
    <property type="evidence" value="ECO:0007669"/>
    <property type="project" value="UniProtKB-EC"/>
</dbReference>
<evidence type="ECO:0000256" key="1">
    <source>
        <dbReference type="NCBIfam" id="TIGR01796"/>
    </source>
</evidence>
<evidence type="ECO:0000313" key="4">
    <source>
        <dbReference type="Proteomes" id="UP000829708"/>
    </source>
</evidence>
<keyword evidence="4" id="KW-1185">Reference proteome</keyword>
<keyword evidence="2" id="KW-0028">Amino-acid biosynthesis</keyword>
<proteinExistence type="predicted"/>
<organism evidence="3 4">
    <name type="scientific">Sphaerochaeta associata</name>
    <dbReference type="NCBI Taxonomy" id="1129264"/>
    <lineage>
        <taxon>Bacteria</taxon>
        <taxon>Pseudomonadati</taxon>
        <taxon>Spirochaetota</taxon>
        <taxon>Spirochaetia</taxon>
        <taxon>Spirochaetales</taxon>
        <taxon>Sphaerochaetaceae</taxon>
        <taxon>Sphaerochaeta</taxon>
    </lineage>
</organism>
<protein>
    <recommendedName>
        <fullName evidence="1 2">chorismate mutase</fullName>
        <ecNumber evidence="1 2">5.4.99.5</ecNumber>
    </recommendedName>
</protein>
<name>A0ABY4DEG1_9SPIR</name>
<dbReference type="NCBIfam" id="TIGR01796">
    <property type="entry name" value="CM_mono_aroH"/>
    <property type="match status" value="1"/>
</dbReference>
<dbReference type="PANTHER" id="PTHR21164">
    <property type="entry name" value="CHORISMATE MUTASE"/>
    <property type="match status" value="1"/>
</dbReference>
<dbReference type="Gene3D" id="3.30.1330.40">
    <property type="entry name" value="RutC-like"/>
    <property type="match status" value="1"/>
</dbReference>
<gene>
    <name evidence="3" type="primary">aroH</name>
    <name evidence="3" type="ORF">MUG09_07540</name>
</gene>
<sequence>MHKPTICAIRGAICVAKDEPLYIEAAACRLYKAILEQNNLDEENVASLLITQTSDLKSRNPATGLRKGGYCSTTPLFCMQELEIEGMLERVIRMLLILNFHTDKTKAVFMDGAERLRPDLQKQ</sequence>